<sequence length="117" mass="13061">MTTADLDPMLAARLKRTADGLVPVIVQEATTDAVLMLAWMDDEALRRTLDSGQATYWSRSRQSYWVKGETSGHRQAVREVRLDCDGDTILLKVDQTGAACHTGTTTCFDADLIWEQR</sequence>
<comment type="cofactor">
    <cofactor evidence="14">
        <name>Mg(2+)</name>
        <dbReference type="ChEBI" id="CHEBI:18420"/>
    </cofactor>
    <text evidence="14">Binds 1 Mg(2+) ion per subunit.</text>
</comment>
<dbReference type="OrthoDB" id="9795769at2"/>
<keyword evidence="11 14" id="KW-0862">Zinc</keyword>
<keyword evidence="8 14" id="KW-0028">Amino-acid biosynthesis</keyword>
<feature type="binding site" evidence="14">
    <location>
        <position position="107"/>
    </location>
    <ligand>
        <name>Zn(2+)</name>
        <dbReference type="ChEBI" id="CHEBI:29105"/>
        <note>ligand shared between dimeric partners</note>
    </ligand>
</feature>
<keyword evidence="10 14" id="KW-0378">Hydrolase</keyword>
<feature type="binding site" evidence="14">
    <location>
        <position position="85"/>
    </location>
    <ligand>
        <name>Mg(2+)</name>
        <dbReference type="ChEBI" id="CHEBI:18420"/>
    </ligand>
</feature>
<comment type="subunit">
    <text evidence="14">Homodimer.</text>
</comment>
<dbReference type="GO" id="GO:0000105">
    <property type="term" value="P:L-histidine biosynthetic process"/>
    <property type="evidence" value="ECO:0007669"/>
    <property type="project" value="UniProtKB-UniRule"/>
</dbReference>
<evidence type="ECO:0000256" key="3">
    <source>
        <dbReference type="ARBA" id="ARBA00005169"/>
    </source>
</evidence>
<evidence type="ECO:0000313" key="17">
    <source>
        <dbReference type="Proteomes" id="UP000226079"/>
    </source>
</evidence>
<evidence type="ECO:0000313" key="16">
    <source>
        <dbReference type="EMBL" id="PFG16769.1"/>
    </source>
</evidence>
<evidence type="ECO:0000256" key="4">
    <source>
        <dbReference type="ARBA" id="ARBA00005204"/>
    </source>
</evidence>
<keyword evidence="17" id="KW-1185">Reference proteome</keyword>
<dbReference type="InterPro" id="IPR038019">
    <property type="entry name" value="PRib_AMP_CycHydrolase_sf"/>
</dbReference>
<feature type="binding site" evidence="14">
    <location>
        <position position="100"/>
    </location>
    <ligand>
        <name>Zn(2+)</name>
        <dbReference type="ChEBI" id="CHEBI:29105"/>
        <note>ligand shared between dimeric partners</note>
    </ligand>
</feature>
<evidence type="ECO:0000256" key="8">
    <source>
        <dbReference type="ARBA" id="ARBA00022605"/>
    </source>
</evidence>
<keyword evidence="9 14" id="KW-0479">Metal-binding</keyword>
<evidence type="ECO:0000256" key="1">
    <source>
        <dbReference type="ARBA" id="ARBA00000024"/>
    </source>
</evidence>
<comment type="similarity">
    <text evidence="5">In the C-terminal section; belongs to the PRA-PH family.</text>
</comment>
<evidence type="ECO:0000256" key="2">
    <source>
        <dbReference type="ARBA" id="ARBA00001460"/>
    </source>
</evidence>
<evidence type="ECO:0000256" key="5">
    <source>
        <dbReference type="ARBA" id="ARBA00007731"/>
    </source>
</evidence>
<dbReference type="EMBL" id="PDJC01000001">
    <property type="protein sequence ID" value="PFG16769.1"/>
    <property type="molecule type" value="Genomic_DNA"/>
</dbReference>
<dbReference type="GO" id="GO:0004635">
    <property type="term" value="F:phosphoribosyl-AMP cyclohydrolase activity"/>
    <property type="evidence" value="ECO:0007669"/>
    <property type="project" value="UniProtKB-UniRule"/>
</dbReference>
<comment type="caution">
    <text evidence="16">The sequence shown here is derived from an EMBL/GenBank/DDBJ whole genome shotgun (WGS) entry which is preliminary data.</text>
</comment>
<comment type="similarity">
    <text evidence="6">In the N-terminal section; belongs to the PRA-CH family.</text>
</comment>
<comment type="pathway">
    <text evidence="4">Amino-acid biosynthesis; L-histidine biosynthesis; L-histidine from 5-phospho-alpha-D-ribose 1-diphosphate: step 2/9.</text>
</comment>
<proteinExistence type="inferred from homology"/>
<dbReference type="RefSeq" id="WP_098460274.1">
    <property type="nucleotide sequence ID" value="NZ_PDJC01000001.1"/>
</dbReference>
<dbReference type="GO" id="GO:0004636">
    <property type="term" value="F:phosphoribosyl-ATP diphosphatase activity"/>
    <property type="evidence" value="ECO:0007669"/>
    <property type="project" value="UniProtKB-EC"/>
</dbReference>
<evidence type="ECO:0000256" key="7">
    <source>
        <dbReference type="ARBA" id="ARBA00022490"/>
    </source>
</evidence>
<dbReference type="InterPro" id="IPR026660">
    <property type="entry name" value="PRA-CH"/>
</dbReference>
<evidence type="ECO:0000256" key="10">
    <source>
        <dbReference type="ARBA" id="ARBA00022801"/>
    </source>
</evidence>
<evidence type="ECO:0000256" key="14">
    <source>
        <dbReference type="HAMAP-Rule" id="MF_01021"/>
    </source>
</evidence>
<dbReference type="PANTHER" id="PTHR42945:SF11">
    <property type="entry name" value="PHOSPHORIBOSYL-AMP CYCLOHYDROLASE"/>
    <property type="match status" value="1"/>
</dbReference>
<dbReference type="HAMAP" id="MF_01021">
    <property type="entry name" value="HisI"/>
    <property type="match status" value="1"/>
</dbReference>
<comment type="function">
    <text evidence="14">Catalyzes the hydrolysis of the adenine ring of phosphoribosyl-AMP.</text>
</comment>
<name>A0A2A9CT78_9ACTN</name>
<dbReference type="GO" id="GO:0005737">
    <property type="term" value="C:cytoplasm"/>
    <property type="evidence" value="ECO:0007669"/>
    <property type="project" value="UniProtKB-SubCell"/>
</dbReference>
<accession>A0A2A9CT78</accession>
<dbReference type="InterPro" id="IPR002496">
    <property type="entry name" value="PRib_AMP_CycHydrolase_dom"/>
</dbReference>
<comment type="similarity">
    <text evidence="14">Belongs to the PRA-CH family.</text>
</comment>
<dbReference type="GO" id="GO:0008270">
    <property type="term" value="F:zinc ion binding"/>
    <property type="evidence" value="ECO:0007669"/>
    <property type="project" value="UniProtKB-UniRule"/>
</dbReference>
<feature type="binding site" evidence="14">
    <location>
        <position position="87"/>
    </location>
    <ligand>
        <name>Mg(2+)</name>
        <dbReference type="ChEBI" id="CHEBI:18420"/>
    </ligand>
</feature>
<evidence type="ECO:0000256" key="11">
    <source>
        <dbReference type="ARBA" id="ARBA00022833"/>
    </source>
</evidence>
<comment type="catalytic activity">
    <reaction evidence="2">
        <text>1-(5-phospho-beta-D-ribosyl)-ATP + H2O = 1-(5-phospho-beta-D-ribosyl)-5'-AMP + diphosphate + H(+)</text>
        <dbReference type="Rhea" id="RHEA:22828"/>
        <dbReference type="ChEBI" id="CHEBI:15377"/>
        <dbReference type="ChEBI" id="CHEBI:15378"/>
        <dbReference type="ChEBI" id="CHEBI:33019"/>
        <dbReference type="ChEBI" id="CHEBI:59457"/>
        <dbReference type="ChEBI" id="CHEBI:73183"/>
        <dbReference type="EC" id="3.6.1.31"/>
    </reaction>
</comment>
<comment type="cofactor">
    <cofactor evidence="14">
        <name>Zn(2+)</name>
        <dbReference type="ChEBI" id="CHEBI:29105"/>
    </cofactor>
    <text evidence="14">Binds 1 zinc ion per subunit.</text>
</comment>
<protein>
    <recommendedName>
        <fullName evidence="14">Phosphoribosyl-AMP cyclohydrolase</fullName>
        <shortName evidence="14">PRA-CH</shortName>
        <ecNumber evidence="14">3.5.4.19</ecNumber>
    </recommendedName>
</protein>
<evidence type="ECO:0000256" key="13">
    <source>
        <dbReference type="ARBA" id="ARBA00023102"/>
    </source>
</evidence>
<evidence type="ECO:0000256" key="12">
    <source>
        <dbReference type="ARBA" id="ARBA00022842"/>
    </source>
</evidence>
<dbReference type="Proteomes" id="UP000226079">
    <property type="component" value="Unassembled WGS sequence"/>
</dbReference>
<feature type="binding site" evidence="14">
    <location>
        <position position="84"/>
    </location>
    <ligand>
        <name>Zn(2+)</name>
        <dbReference type="ChEBI" id="CHEBI:29105"/>
        <note>ligand shared between dimeric partners</note>
    </ligand>
</feature>
<dbReference type="FunFam" id="3.10.20.810:FF:000001">
    <property type="entry name" value="Histidine biosynthesis bifunctional protein HisIE"/>
    <property type="match status" value="1"/>
</dbReference>
<dbReference type="PANTHER" id="PTHR42945">
    <property type="entry name" value="HISTIDINE BIOSYNTHESIS BIFUNCTIONAL PROTEIN"/>
    <property type="match status" value="1"/>
</dbReference>
<organism evidence="16 17">
    <name type="scientific">Propionicimonas paludicola</name>
    <dbReference type="NCBI Taxonomy" id="185243"/>
    <lineage>
        <taxon>Bacteria</taxon>
        <taxon>Bacillati</taxon>
        <taxon>Actinomycetota</taxon>
        <taxon>Actinomycetes</taxon>
        <taxon>Propionibacteriales</taxon>
        <taxon>Nocardioidaceae</taxon>
        <taxon>Propionicimonas</taxon>
    </lineage>
</organism>
<dbReference type="AlphaFoldDB" id="A0A2A9CT78"/>
<dbReference type="Gene3D" id="3.10.20.810">
    <property type="entry name" value="Phosphoribosyl-AMP cyclohydrolase"/>
    <property type="match status" value="1"/>
</dbReference>
<reference evidence="16 17" key="1">
    <citation type="submission" date="2017-10" db="EMBL/GenBank/DDBJ databases">
        <title>Sequencing the genomes of 1000 actinobacteria strains.</title>
        <authorList>
            <person name="Klenk H.-P."/>
        </authorList>
    </citation>
    <scope>NUCLEOTIDE SEQUENCE [LARGE SCALE GENOMIC DNA]</scope>
    <source>
        <strain evidence="16 17">DSM 15597</strain>
    </source>
</reference>
<dbReference type="GO" id="GO:0000287">
    <property type="term" value="F:magnesium ion binding"/>
    <property type="evidence" value="ECO:0007669"/>
    <property type="project" value="UniProtKB-UniRule"/>
</dbReference>
<dbReference type="UniPathway" id="UPA00031">
    <property type="reaction ID" value="UER00008"/>
</dbReference>
<evidence type="ECO:0000256" key="9">
    <source>
        <dbReference type="ARBA" id="ARBA00022723"/>
    </source>
</evidence>
<dbReference type="EC" id="3.5.4.19" evidence="14"/>
<keyword evidence="7 14" id="KW-0963">Cytoplasm</keyword>
<comment type="catalytic activity">
    <reaction evidence="1 14">
        <text>1-(5-phospho-beta-D-ribosyl)-5'-AMP + H2O = 1-(5-phospho-beta-D-ribosyl)-5-[(5-phospho-beta-D-ribosylamino)methylideneamino]imidazole-4-carboxamide</text>
        <dbReference type="Rhea" id="RHEA:20049"/>
        <dbReference type="ChEBI" id="CHEBI:15377"/>
        <dbReference type="ChEBI" id="CHEBI:58435"/>
        <dbReference type="ChEBI" id="CHEBI:59457"/>
        <dbReference type="EC" id="3.5.4.19"/>
    </reaction>
</comment>
<feature type="binding site" evidence="14">
    <location>
        <position position="83"/>
    </location>
    <ligand>
        <name>Mg(2+)</name>
        <dbReference type="ChEBI" id="CHEBI:18420"/>
    </ligand>
</feature>
<dbReference type="Pfam" id="PF01502">
    <property type="entry name" value="PRA-CH"/>
    <property type="match status" value="1"/>
</dbReference>
<feature type="domain" description="Phosphoribosyl-AMP cyclohydrolase" evidence="15">
    <location>
        <begin position="36"/>
        <end position="108"/>
    </location>
</feature>
<comment type="pathway">
    <text evidence="3 14">Amino-acid biosynthesis; L-histidine biosynthesis; L-histidine from 5-phospho-alpha-D-ribose 1-diphosphate: step 3/9.</text>
</comment>
<dbReference type="SUPFAM" id="SSF141734">
    <property type="entry name" value="HisI-like"/>
    <property type="match status" value="1"/>
</dbReference>
<evidence type="ECO:0000259" key="15">
    <source>
        <dbReference type="Pfam" id="PF01502"/>
    </source>
</evidence>
<gene>
    <name evidence="14" type="primary">hisI</name>
    <name evidence="16" type="ORF">ATK74_1322</name>
</gene>
<keyword evidence="12 14" id="KW-0460">Magnesium</keyword>
<dbReference type="NCBIfam" id="NF000768">
    <property type="entry name" value="PRK00051.1"/>
    <property type="match status" value="1"/>
</dbReference>
<evidence type="ECO:0000256" key="6">
    <source>
        <dbReference type="ARBA" id="ARBA00008299"/>
    </source>
</evidence>
<keyword evidence="13 14" id="KW-0368">Histidine biosynthesis</keyword>
<comment type="subcellular location">
    <subcellularLocation>
        <location evidence="14">Cytoplasm</location>
    </subcellularLocation>
</comment>